<feature type="transmembrane region" description="Helical" evidence="7">
    <location>
        <begin position="168"/>
        <end position="188"/>
    </location>
</feature>
<dbReference type="PANTHER" id="PTHR43549">
    <property type="entry name" value="MULTIDRUG RESISTANCE PROTEIN YPNP-RELATED"/>
    <property type="match status" value="1"/>
</dbReference>
<keyword evidence="4 7" id="KW-0812">Transmembrane</keyword>
<dbReference type="PANTHER" id="PTHR43549:SF2">
    <property type="entry name" value="MULTIDRUG RESISTANCE PROTEIN NORM-RELATED"/>
    <property type="match status" value="1"/>
</dbReference>
<protein>
    <submittedName>
        <fullName evidence="8">MATE family efflux transporter</fullName>
    </submittedName>
</protein>
<feature type="transmembrane region" description="Helical" evidence="7">
    <location>
        <begin position="390"/>
        <end position="408"/>
    </location>
</feature>
<keyword evidence="3" id="KW-1003">Cell membrane</keyword>
<dbReference type="EMBL" id="VUNN01000011">
    <property type="protein sequence ID" value="MSU06432.1"/>
    <property type="molecule type" value="Genomic_DNA"/>
</dbReference>
<feature type="transmembrane region" description="Helical" evidence="7">
    <location>
        <begin position="21"/>
        <end position="44"/>
    </location>
</feature>
<feature type="transmembrane region" description="Helical" evidence="7">
    <location>
        <begin position="355"/>
        <end position="378"/>
    </location>
</feature>
<feature type="transmembrane region" description="Helical" evidence="7">
    <location>
        <begin position="315"/>
        <end position="335"/>
    </location>
</feature>
<dbReference type="InterPro" id="IPR048279">
    <property type="entry name" value="MdtK-like"/>
</dbReference>
<feature type="transmembrane region" description="Helical" evidence="7">
    <location>
        <begin position="97"/>
        <end position="115"/>
    </location>
</feature>
<dbReference type="GO" id="GO:0042910">
    <property type="term" value="F:xenobiotic transmembrane transporter activity"/>
    <property type="evidence" value="ECO:0007669"/>
    <property type="project" value="InterPro"/>
</dbReference>
<dbReference type="InterPro" id="IPR002528">
    <property type="entry name" value="MATE_fam"/>
</dbReference>
<evidence type="ECO:0000313" key="9">
    <source>
        <dbReference type="Proteomes" id="UP000460549"/>
    </source>
</evidence>
<name>A0A7X2PCN6_9SPIO</name>
<keyword evidence="2" id="KW-0813">Transport</keyword>
<accession>A0A7X2PCN6</accession>
<feature type="transmembrane region" description="Helical" evidence="7">
    <location>
        <begin position="194"/>
        <end position="213"/>
    </location>
</feature>
<dbReference type="Pfam" id="PF01554">
    <property type="entry name" value="MatE"/>
    <property type="match status" value="2"/>
</dbReference>
<keyword evidence="9" id="KW-1185">Reference proteome</keyword>
<evidence type="ECO:0000256" key="4">
    <source>
        <dbReference type="ARBA" id="ARBA00022692"/>
    </source>
</evidence>
<keyword evidence="5 7" id="KW-1133">Transmembrane helix</keyword>
<reference evidence="8 9" key="1">
    <citation type="submission" date="2019-08" db="EMBL/GenBank/DDBJ databases">
        <title>In-depth cultivation of the pig gut microbiome towards novel bacterial diversity and tailored functional studies.</title>
        <authorList>
            <person name="Wylensek D."/>
            <person name="Hitch T.C.A."/>
            <person name="Clavel T."/>
        </authorList>
    </citation>
    <scope>NUCLEOTIDE SEQUENCE [LARGE SCALE GENOMIC DNA]</scope>
    <source>
        <strain evidence="8 9">NM-380-WT-3C1</strain>
    </source>
</reference>
<dbReference type="InterPro" id="IPR052031">
    <property type="entry name" value="Membrane_Transporter-Flippase"/>
</dbReference>
<evidence type="ECO:0000313" key="8">
    <source>
        <dbReference type="EMBL" id="MSU06432.1"/>
    </source>
</evidence>
<organism evidence="8 9">
    <name type="scientific">Bullifex porci</name>
    <dbReference type="NCBI Taxonomy" id="2606638"/>
    <lineage>
        <taxon>Bacteria</taxon>
        <taxon>Pseudomonadati</taxon>
        <taxon>Spirochaetota</taxon>
        <taxon>Spirochaetia</taxon>
        <taxon>Spirochaetales</taxon>
        <taxon>Spirochaetaceae</taxon>
        <taxon>Bullifex</taxon>
    </lineage>
</organism>
<proteinExistence type="predicted"/>
<dbReference type="AlphaFoldDB" id="A0A7X2PCN6"/>
<evidence type="ECO:0000256" key="7">
    <source>
        <dbReference type="SAM" id="Phobius"/>
    </source>
</evidence>
<feature type="transmembrane region" description="Helical" evidence="7">
    <location>
        <begin position="414"/>
        <end position="436"/>
    </location>
</feature>
<evidence type="ECO:0000256" key="1">
    <source>
        <dbReference type="ARBA" id="ARBA00004651"/>
    </source>
</evidence>
<comment type="caution">
    <text evidence="8">The sequence shown here is derived from an EMBL/GenBank/DDBJ whole genome shotgun (WGS) entry which is preliminary data.</text>
</comment>
<dbReference type="RefSeq" id="WP_154425402.1">
    <property type="nucleotide sequence ID" value="NZ_VUNN01000011.1"/>
</dbReference>
<gene>
    <name evidence="8" type="ORF">FYJ80_06505</name>
</gene>
<feature type="transmembrane region" description="Helical" evidence="7">
    <location>
        <begin position="282"/>
        <end position="303"/>
    </location>
</feature>
<keyword evidence="6 7" id="KW-0472">Membrane</keyword>
<feature type="transmembrane region" description="Helical" evidence="7">
    <location>
        <begin position="256"/>
        <end position="276"/>
    </location>
</feature>
<feature type="transmembrane region" description="Helical" evidence="7">
    <location>
        <begin position="135"/>
        <end position="156"/>
    </location>
</feature>
<dbReference type="PIRSF" id="PIRSF006603">
    <property type="entry name" value="DinF"/>
    <property type="match status" value="1"/>
</dbReference>
<dbReference type="CDD" id="cd13144">
    <property type="entry name" value="MATE_like_4"/>
    <property type="match status" value="1"/>
</dbReference>
<evidence type="ECO:0000256" key="5">
    <source>
        <dbReference type="ARBA" id="ARBA00022989"/>
    </source>
</evidence>
<dbReference type="NCBIfam" id="TIGR00797">
    <property type="entry name" value="matE"/>
    <property type="match status" value="1"/>
</dbReference>
<dbReference type="Proteomes" id="UP000460549">
    <property type="component" value="Unassembled WGS sequence"/>
</dbReference>
<sequence length="443" mass="48663">MQKTNIMQSETIPRLLFKMSFPMMLSMLIQALYNVVDSIFVAMVSETALTAVSLAFPLQNLLISAAVGTGVGINSLLSRRLGEGKHEEANHVASTSLFLAFAMWVLFVLIGVFFTKPFLALFTKDTELLKLSTSYSRICLIVSFGCIFSITIEKLIQATGNSVQPMTMQLTGAITNIILDPVFIFVFGLGVNGAAIATVIGQIASMLLAIIFFKKNEYISIKFKDIKPNARIIKDIFQVGLPSIIMNSIGTVMVSLINKILILFSATAVSVFGVYFKLQSFVFMPVFGLNNGVIPILGFNYGARNKKRMLDTMKLGLVVALLIMITGTICFQLFAKELLSLFSATEEMYRIGIPALRTISLCFIPASISIILIASFQATGFGLASMMVSIIRQLVVLCPCALLLSRLIGINGVWYSFAIAEIFGLLFSVIFFIHVYNKKIKNL</sequence>
<comment type="subcellular location">
    <subcellularLocation>
        <location evidence="1">Cell membrane</location>
        <topology evidence="1">Multi-pass membrane protein</topology>
    </subcellularLocation>
</comment>
<evidence type="ECO:0000256" key="3">
    <source>
        <dbReference type="ARBA" id="ARBA00022475"/>
    </source>
</evidence>
<evidence type="ECO:0000256" key="2">
    <source>
        <dbReference type="ARBA" id="ARBA00022448"/>
    </source>
</evidence>
<evidence type="ECO:0000256" key="6">
    <source>
        <dbReference type="ARBA" id="ARBA00023136"/>
    </source>
</evidence>
<feature type="transmembrane region" description="Helical" evidence="7">
    <location>
        <begin position="56"/>
        <end position="77"/>
    </location>
</feature>
<dbReference type="GO" id="GO:0015297">
    <property type="term" value="F:antiporter activity"/>
    <property type="evidence" value="ECO:0007669"/>
    <property type="project" value="InterPro"/>
</dbReference>
<dbReference type="GO" id="GO:0005886">
    <property type="term" value="C:plasma membrane"/>
    <property type="evidence" value="ECO:0007669"/>
    <property type="project" value="UniProtKB-SubCell"/>
</dbReference>